<dbReference type="Proteomes" id="UP001415857">
    <property type="component" value="Unassembled WGS sequence"/>
</dbReference>
<gene>
    <name evidence="3" type="ORF">L1049_018417</name>
</gene>
<feature type="region of interest" description="Disordered" evidence="1">
    <location>
        <begin position="375"/>
        <end position="419"/>
    </location>
</feature>
<feature type="compositionally biased region" description="Basic and acidic residues" evidence="1">
    <location>
        <begin position="72"/>
        <end position="83"/>
    </location>
</feature>
<feature type="region of interest" description="Disordered" evidence="1">
    <location>
        <begin position="1"/>
        <end position="89"/>
    </location>
</feature>
<dbReference type="InterPro" id="IPR046796">
    <property type="entry name" value="Transposase_32_dom"/>
</dbReference>
<evidence type="ECO:0000313" key="4">
    <source>
        <dbReference type="Proteomes" id="UP001415857"/>
    </source>
</evidence>
<evidence type="ECO:0000259" key="2">
    <source>
        <dbReference type="Pfam" id="PF20167"/>
    </source>
</evidence>
<dbReference type="Pfam" id="PF20167">
    <property type="entry name" value="Transposase_32"/>
    <property type="match status" value="1"/>
</dbReference>
<feature type="domain" description="Putative plant transposon protein" evidence="2">
    <location>
        <begin position="134"/>
        <end position="324"/>
    </location>
</feature>
<feature type="compositionally biased region" description="Pro residues" evidence="1">
    <location>
        <begin position="397"/>
        <end position="416"/>
    </location>
</feature>
<dbReference type="EMBL" id="JBBPBK010000012">
    <property type="protein sequence ID" value="KAK9273607.1"/>
    <property type="molecule type" value="Genomic_DNA"/>
</dbReference>
<accession>A0AAP0WLP0</accession>
<evidence type="ECO:0000256" key="1">
    <source>
        <dbReference type="SAM" id="MobiDB-lite"/>
    </source>
</evidence>
<organism evidence="3 4">
    <name type="scientific">Liquidambar formosana</name>
    <name type="common">Formosan gum</name>
    <dbReference type="NCBI Taxonomy" id="63359"/>
    <lineage>
        <taxon>Eukaryota</taxon>
        <taxon>Viridiplantae</taxon>
        <taxon>Streptophyta</taxon>
        <taxon>Embryophyta</taxon>
        <taxon>Tracheophyta</taxon>
        <taxon>Spermatophyta</taxon>
        <taxon>Magnoliopsida</taxon>
        <taxon>eudicotyledons</taxon>
        <taxon>Gunneridae</taxon>
        <taxon>Pentapetalae</taxon>
        <taxon>Saxifragales</taxon>
        <taxon>Altingiaceae</taxon>
        <taxon>Liquidambar</taxon>
    </lineage>
</organism>
<sequence>MVNLKKTKPSIPDSGESSRPTKKLKKSSAAGTERHRPRQHQTSEPPPPPPVPQPPPASSPRRAPPGDPNYDSGHEPSEGHEAPPEVDPPMYLSPDFSTLFAQKFYSKKVVYPKIVDPTFLNQHHFRICSLLQNVGLLEFCTLSEPCYNTLVRVFYTHFTMASPGIATSYVKGKHMNLNDQLLNTLFHVPQGGIVITETHTWPRIEGFHHVDALKQILGRDDITEPYKPDLSEFSLECNLLHKILFYNIVPRGGGKNHVTYMDIALLWCILNGRPINLGHLMLYHMRSCVEKTKNESKKGKEVESKSILPYGAALTVLFTHYGVPPNTGDIFHPTFRNKINSSFMGWLNYTLIDGVWMKKGAIPAAEDDTELQDLHAGQDLPIPPPPPTTTVPSSSTIPPPPRTPPTPIPPTHPTPPSTVRDMFLALSQQMTDLTSYVSTKMEALHDRMDEMACEIKDVKDCQAQLTQQLRASLPAFPL</sequence>
<reference evidence="3 4" key="1">
    <citation type="journal article" date="2024" name="Plant J.">
        <title>Genome sequences and population genomics reveal climatic adaptation and genomic divergence between two closely related sweetgum species.</title>
        <authorList>
            <person name="Xu W.Q."/>
            <person name="Ren C.Q."/>
            <person name="Zhang X.Y."/>
            <person name="Comes H.P."/>
            <person name="Liu X.H."/>
            <person name="Li Y.G."/>
            <person name="Kettle C.J."/>
            <person name="Jalonen R."/>
            <person name="Gaisberger H."/>
            <person name="Ma Y.Z."/>
            <person name="Qiu Y.X."/>
        </authorList>
    </citation>
    <scope>NUCLEOTIDE SEQUENCE [LARGE SCALE GENOMIC DNA]</scope>
    <source>
        <strain evidence="3">Hangzhou</strain>
    </source>
</reference>
<dbReference type="AlphaFoldDB" id="A0AAP0WLP0"/>
<protein>
    <recommendedName>
        <fullName evidence="2">Putative plant transposon protein domain-containing protein</fullName>
    </recommendedName>
</protein>
<proteinExistence type="predicted"/>
<keyword evidence="4" id="KW-1185">Reference proteome</keyword>
<name>A0AAP0WLP0_LIQFO</name>
<feature type="compositionally biased region" description="Pro residues" evidence="1">
    <location>
        <begin position="44"/>
        <end position="67"/>
    </location>
</feature>
<evidence type="ECO:0000313" key="3">
    <source>
        <dbReference type="EMBL" id="KAK9273607.1"/>
    </source>
</evidence>
<comment type="caution">
    <text evidence="3">The sequence shown here is derived from an EMBL/GenBank/DDBJ whole genome shotgun (WGS) entry which is preliminary data.</text>
</comment>